<evidence type="ECO:0000256" key="1">
    <source>
        <dbReference type="ARBA" id="ARBA00022574"/>
    </source>
</evidence>
<dbReference type="Proteomes" id="UP000035680">
    <property type="component" value="Unassembled WGS sequence"/>
</dbReference>
<feature type="domain" description="Anaphase-promoting complex subunit 4-like WD40" evidence="4">
    <location>
        <begin position="269"/>
        <end position="357"/>
    </location>
</feature>
<evidence type="ECO:0000259" key="4">
    <source>
        <dbReference type="Pfam" id="PF12894"/>
    </source>
</evidence>
<dbReference type="InterPro" id="IPR024977">
    <property type="entry name" value="Apc4-like_WD40_dom"/>
</dbReference>
<evidence type="ECO:0000313" key="5">
    <source>
        <dbReference type="Proteomes" id="UP000035680"/>
    </source>
</evidence>
<dbReference type="PRINTS" id="PR00320">
    <property type="entry name" value="GPROTEINBRPT"/>
</dbReference>
<protein>
    <submittedName>
        <fullName evidence="6">Angio-associated migratory cell protein (inferred by orthology to a human protein)</fullName>
    </submittedName>
</protein>
<dbReference type="Gene3D" id="2.130.10.10">
    <property type="entry name" value="YVTN repeat-like/Quinoprotein amine dehydrogenase"/>
    <property type="match status" value="1"/>
</dbReference>
<dbReference type="STRING" id="75913.A0A0K0F6V6"/>
<dbReference type="PANTHER" id="PTHR19857">
    <property type="entry name" value="MITOCHONDRIAL DIVISION PROTEIN 1-RELATED"/>
    <property type="match status" value="1"/>
</dbReference>
<accession>A0A0K0F6V6</accession>
<dbReference type="InterPro" id="IPR036322">
    <property type="entry name" value="WD40_repeat_dom_sf"/>
</dbReference>
<organism evidence="5 6">
    <name type="scientific">Strongyloides venezuelensis</name>
    <name type="common">Threadworm</name>
    <dbReference type="NCBI Taxonomy" id="75913"/>
    <lineage>
        <taxon>Eukaryota</taxon>
        <taxon>Metazoa</taxon>
        <taxon>Ecdysozoa</taxon>
        <taxon>Nematoda</taxon>
        <taxon>Chromadorea</taxon>
        <taxon>Rhabditida</taxon>
        <taxon>Tylenchina</taxon>
        <taxon>Panagrolaimomorpha</taxon>
        <taxon>Strongyloidoidea</taxon>
        <taxon>Strongyloididae</taxon>
        <taxon>Strongyloides</taxon>
    </lineage>
</organism>
<dbReference type="InterPro" id="IPR015943">
    <property type="entry name" value="WD40/YVTN_repeat-like_dom_sf"/>
</dbReference>
<dbReference type="PANTHER" id="PTHR19857:SF8">
    <property type="entry name" value="ANGIO-ASSOCIATED MIGRATORY CELL PROTEIN"/>
    <property type="match status" value="1"/>
</dbReference>
<dbReference type="InterPro" id="IPR019775">
    <property type="entry name" value="WD40_repeat_CS"/>
</dbReference>
<sequence>MILSYFQISIFMSEKEKISKNQLNPDDYEIVALDDIEKGDVDLAEVLKRNGHFDDHDENIEEADCEYIEDEESDTVIDEAIAHLVGHEKDVFSIDLLDGRYLVCGSEDDSASIWDLTKDLKKAAFVISSHKDSVTQVKFSASKRLLATADMSGTIIITDLQYQSTRCTLEELIDLEWIVWHPTADILFAGGGEGVVWMWLISKSGVAQSKCYLARGSTCTIGKLLPDGKKLLAGYEDGTVRIWNLKDSTYIEMVFEEPITTCDMHSTSPLAAVGTEKGKVFLFNTESGKTLKILNFLKGDKQENEEENSIEDVKFHPKQTWLAVGVNNGQISLYDCTSGVPRFEFKGDESPIVKVAWFTLSSGTVVLVAANIDGVIRIWEGKSGDLYKSISGGGAEIYDFVVDGDERSVKLFTACAEGVVRVFECD</sequence>
<reference evidence="5" key="1">
    <citation type="submission" date="2014-07" db="EMBL/GenBank/DDBJ databases">
        <authorList>
            <person name="Martin A.A"/>
            <person name="De Silva N."/>
        </authorList>
    </citation>
    <scope>NUCLEOTIDE SEQUENCE</scope>
</reference>
<dbReference type="AlphaFoldDB" id="A0A0K0F6V6"/>
<dbReference type="PROSITE" id="PS50082">
    <property type="entry name" value="WD_REPEATS_2"/>
    <property type="match status" value="2"/>
</dbReference>
<dbReference type="PROSITE" id="PS00678">
    <property type="entry name" value="WD_REPEATS_1"/>
    <property type="match status" value="1"/>
</dbReference>
<keyword evidence="1 3" id="KW-0853">WD repeat</keyword>
<dbReference type="InterPro" id="IPR051179">
    <property type="entry name" value="WD_repeat_multifunction"/>
</dbReference>
<evidence type="ECO:0000256" key="2">
    <source>
        <dbReference type="ARBA" id="ARBA00022737"/>
    </source>
</evidence>
<keyword evidence="2" id="KW-0677">Repeat</keyword>
<feature type="repeat" description="WD" evidence="3">
    <location>
        <begin position="226"/>
        <end position="253"/>
    </location>
</feature>
<evidence type="ECO:0000256" key="3">
    <source>
        <dbReference type="PROSITE-ProRule" id="PRU00221"/>
    </source>
</evidence>
<dbReference type="SUPFAM" id="SSF50978">
    <property type="entry name" value="WD40 repeat-like"/>
    <property type="match status" value="1"/>
</dbReference>
<proteinExistence type="predicted"/>
<evidence type="ECO:0000313" key="6">
    <source>
        <dbReference type="WBParaSite" id="SVE_0455200.1"/>
    </source>
</evidence>
<dbReference type="SMART" id="SM00320">
    <property type="entry name" value="WD40"/>
    <property type="match status" value="8"/>
</dbReference>
<keyword evidence="5" id="KW-1185">Reference proteome</keyword>
<dbReference type="WBParaSite" id="SVE_0455200.1">
    <property type="protein sequence ID" value="SVE_0455200.1"/>
    <property type="gene ID" value="SVE_0455200"/>
</dbReference>
<dbReference type="InterPro" id="IPR001680">
    <property type="entry name" value="WD40_rpt"/>
</dbReference>
<name>A0A0K0F6V6_STRVS</name>
<feature type="repeat" description="WD" evidence="3">
    <location>
        <begin position="84"/>
        <end position="116"/>
    </location>
</feature>
<reference evidence="6" key="2">
    <citation type="submission" date="2015-08" db="UniProtKB">
        <authorList>
            <consortium name="WormBaseParasite"/>
        </authorList>
    </citation>
    <scope>IDENTIFICATION</scope>
</reference>
<dbReference type="Pfam" id="PF12894">
    <property type="entry name" value="ANAPC4_WD40"/>
    <property type="match status" value="1"/>
</dbReference>
<dbReference type="InterPro" id="IPR020472">
    <property type="entry name" value="WD40_PAC1"/>
</dbReference>
<dbReference type="Pfam" id="PF00400">
    <property type="entry name" value="WD40"/>
    <property type="match status" value="3"/>
</dbReference>